<organism evidence="2 3">
    <name type="scientific">Kwoniella shivajii</name>
    <dbReference type="NCBI Taxonomy" id="564305"/>
    <lineage>
        <taxon>Eukaryota</taxon>
        <taxon>Fungi</taxon>
        <taxon>Dikarya</taxon>
        <taxon>Basidiomycota</taxon>
        <taxon>Agaricomycotina</taxon>
        <taxon>Tremellomycetes</taxon>
        <taxon>Tremellales</taxon>
        <taxon>Cryptococcaceae</taxon>
        <taxon>Kwoniella</taxon>
    </lineage>
</organism>
<protein>
    <submittedName>
        <fullName evidence="2">Uncharacterized protein</fullName>
    </submittedName>
</protein>
<proteinExistence type="predicted"/>
<keyword evidence="3" id="KW-1185">Reference proteome</keyword>
<feature type="region of interest" description="Disordered" evidence="1">
    <location>
        <begin position="598"/>
        <end position="649"/>
    </location>
</feature>
<feature type="compositionally biased region" description="Polar residues" evidence="1">
    <location>
        <begin position="548"/>
        <end position="557"/>
    </location>
</feature>
<evidence type="ECO:0000313" key="3">
    <source>
        <dbReference type="Proteomes" id="UP001329825"/>
    </source>
</evidence>
<reference evidence="2 3" key="1">
    <citation type="submission" date="2024-01" db="EMBL/GenBank/DDBJ databases">
        <title>Comparative genomics of Cryptococcus and Kwoniella reveals pathogenesis evolution and contrasting modes of karyotype evolution via chromosome fusion or intercentromeric recombination.</title>
        <authorList>
            <person name="Coelho M.A."/>
            <person name="David-Palma M."/>
            <person name="Shea T."/>
            <person name="Bowers K."/>
            <person name="McGinley-Smith S."/>
            <person name="Mohammad A.W."/>
            <person name="Gnirke A."/>
            <person name="Yurkov A.M."/>
            <person name="Nowrousian M."/>
            <person name="Sun S."/>
            <person name="Cuomo C.A."/>
            <person name="Heitman J."/>
        </authorList>
    </citation>
    <scope>NUCLEOTIDE SEQUENCE [LARGE SCALE GENOMIC DNA]</scope>
    <source>
        <strain evidence="2">CBS 11374</strain>
    </source>
</reference>
<feature type="compositionally biased region" description="Polar residues" evidence="1">
    <location>
        <begin position="598"/>
        <end position="628"/>
    </location>
</feature>
<evidence type="ECO:0000313" key="2">
    <source>
        <dbReference type="EMBL" id="WRT65851.1"/>
    </source>
</evidence>
<name>A0ABZ1CW41_9TREE</name>
<feature type="compositionally biased region" description="Acidic residues" evidence="1">
    <location>
        <begin position="56"/>
        <end position="73"/>
    </location>
</feature>
<accession>A0ABZ1CW41</accession>
<feature type="region of interest" description="Disordered" evidence="1">
    <location>
        <begin position="1"/>
        <end position="218"/>
    </location>
</feature>
<evidence type="ECO:0000256" key="1">
    <source>
        <dbReference type="SAM" id="MobiDB-lite"/>
    </source>
</evidence>
<feature type="compositionally biased region" description="Basic and acidic residues" evidence="1">
    <location>
        <begin position="277"/>
        <end position="287"/>
    </location>
</feature>
<feature type="compositionally biased region" description="Polar residues" evidence="1">
    <location>
        <begin position="184"/>
        <end position="208"/>
    </location>
</feature>
<gene>
    <name evidence="2" type="ORF">IL334_002802</name>
</gene>
<feature type="compositionally biased region" description="Polar residues" evidence="1">
    <location>
        <begin position="108"/>
        <end position="117"/>
    </location>
</feature>
<feature type="compositionally biased region" description="Basic and acidic residues" evidence="1">
    <location>
        <begin position="629"/>
        <end position="638"/>
    </location>
</feature>
<feature type="compositionally biased region" description="Acidic residues" evidence="1">
    <location>
        <begin position="98"/>
        <end position="107"/>
    </location>
</feature>
<feature type="region of interest" description="Disordered" evidence="1">
    <location>
        <begin position="515"/>
        <end position="580"/>
    </location>
</feature>
<dbReference type="Proteomes" id="UP001329825">
    <property type="component" value="Chromosome 3"/>
</dbReference>
<dbReference type="GeneID" id="87954933"/>
<feature type="region of interest" description="Disordered" evidence="1">
    <location>
        <begin position="272"/>
        <end position="298"/>
    </location>
</feature>
<feature type="compositionally biased region" description="Low complexity" evidence="1">
    <location>
        <begin position="558"/>
        <end position="580"/>
    </location>
</feature>
<sequence>MTSLISSPDPIPLSPTYSPSGPSHLDAEALTSLIRQLRRSPESSSGLTLPPIMGVIDEEDEDPSEIGGDDEDSSTIHSDNCEFEEEEIVWSESILYTIDEESEEDFEQSASDTSFTVDNDFGSEDIPPSDNDNEGAPPVDRYSPPPPSPNTALTPSPTLPETPCFPNILTSHPIDPCDSVGDLVSSSTSDQHGYTSQADDQFNDSSEITPLAPCPIPEVLPSQRRRRRTLGDLEKYRRTAIERAAWTTHWDIQAAELKRMQREREYDEAVWMNSNSSRERSRSGERQRGRRPKSIVRAQSFPPTQVRSSILSLRSNCHDDMICYGNGGEGQPQASSWDDESAESQDEFEVEHIEFSEPDETNVNEGVEGRDEIDEDVLSPLSDHIKTPMLSENGLDRRISFPSSSYIFGASSFHAPGTGKEPNQGLGLGLNLMGIARIDQRCPTVTQPAEEDGSLENAKDFVATAEDQPLDVNLWRPRLPNIKVDLQEVSLSSIIPSRPYKDLLLAGKDHTAEVQEKKNARGLETNIIEDGRVGSGASLDDPNRGRSRTSPTSKTLNSPSKLFSVSLPSSRSSTSSLPSLSRSYAVLPQRESLNPELQSATSWKFSHSSPDNQQSMSFNPQIDAYQSETRPESSHQRESQGASPDDSDIIQAWDEFVDTVNASSVDWTDLDSDEE</sequence>
<dbReference type="EMBL" id="CP141883">
    <property type="protein sequence ID" value="WRT65851.1"/>
    <property type="molecule type" value="Genomic_DNA"/>
</dbReference>
<dbReference type="RefSeq" id="XP_062790591.1">
    <property type="nucleotide sequence ID" value="XM_062934540.1"/>
</dbReference>